<sequence length="118" mass="13245">MKKVFMITILGLGISLGVCTLAEAKTYNYNEPVTLTGIIKLENDYPFLYLQKGINVNKADFYDAAKNVKRMQVININRKPGEKTPLGCQVVHGSLFGWETAHHQTPVLIQAESFEKCK</sequence>
<feature type="signal peptide" evidence="1">
    <location>
        <begin position="1"/>
        <end position="24"/>
    </location>
</feature>
<dbReference type="RefSeq" id="WP_382375453.1">
    <property type="nucleotide sequence ID" value="NZ_JBHLWA010000040.1"/>
</dbReference>
<evidence type="ECO:0000256" key="1">
    <source>
        <dbReference type="SAM" id="SignalP"/>
    </source>
</evidence>
<keyword evidence="1" id="KW-0732">Signal</keyword>
<keyword evidence="4" id="KW-1185">Reference proteome</keyword>
<dbReference type="EMBL" id="JBHLWA010000040">
    <property type="protein sequence ID" value="MFC0323676.1"/>
    <property type="molecule type" value="Genomic_DNA"/>
</dbReference>
<feature type="chain" id="PRO_5045690845" evidence="1">
    <location>
        <begin position="25"/>
        <end position="118"/>
    </location>
</feature>
<gene>
    <name evidence="3" type="ORF">ACFFHT_08955</name>
</gene>
<evidence type="ECO:0000313" key="3">
    <source>
        <dbReference type="EMBL" id="MFC0323676.1"/>
    </source>
</evidence>
<reference evidence="3 4" key="1">
    <citation type="submission" date="2024-09" db="EMBL/GenBank/DDBJ databases">
        <authorList>
            <person name="Sun Q."/>
            <person name="Mori K."/>
        </authorList>
    </citation>
    <scope>NUCLEOTIDE SEQUENCE [LARGE SCALE GENOMIC DNA]</scope>
    <source>
        <strain evidence="3 4">CCM 7538</strain>
    </source>
</reference>
<proteinExistence type="predicted"/>
<dbReference type="Pfam" id="PF14485">
    <property type="entry name" value="DUF4431"/>
    <property type="match status" value="1"/>
</dbReference>
<organism evidence="3 4">
    <name type="scientific">Gallibacterium melopsittaci</name>
    <dbReference type="NCBI Taxonomy" id="516063"/>
    <lineage>
        <taxon>Bacteria</taxon>
        <taxon>Pseudomonadati</taxon>
        <taxon>Pseudomonadota</taxon>
        <taxon>Gammaproteobacteria</taxon>
        <taxon>Pasteurellales</taxon>
        <taxon>Pasteurellaceae</taxon>
        <taxon>Gallibacterium</taxon>
    </lineage>
</organism>
<protein>
    <submittedName>
        <fullName evidence="3">DUF4431 domain-containing protein</fullName>
    </submittedName>
</protein>
<name>A0ABV6HXT1_9PAST</name>
<feature type="domain" description="DUF4431" evidence="2">
    <location>
        <begin position="91"/>
        <end position="113"/>
    </location>
</feature>
<comment type="caution">
    <text evidence="3">The sequence shown here is derived from an EMBL/GenBank/DDBJ whole genome shotgun (WGS) entry which is preliminary data.</text>
</comment>
<dbReference type="InterPro" id="IPR027826">
    <property type="entry name" value="DUF4431"/>
</dbReference>
<evidence type="ECO:0000313" key="4">
    <source>
        <dbReference type="Proteomes" id="UP001589769"/>
    </source>
</evidence>
<dbReference type="Proteomes" id="UP001589769">
    <property type="component" value="Unassembled WGS sequence"/>
</dbReference>
<evidence type="ECO:0000259" key="2">
    <source>
        <dbReference type="Pfam" id="PF14485"/>
    </source>
</evidence>
<accession>A0ABV6HXT1</accession>